<dbReference type="SUPFAM" id="SSF54909">
    <property type="entry name" value="Dimeric alpha+beta barrel"/>
    <property type="match status" value="1"/>
</dbReference>
<name>A0A401ZJI2_9CHLR</name>
<gene>
    <name evidence="2" type="ORF">KDAU_43400</name>
</gene>
<dbReference type="RefSeq" id="WP_126597939.1">
    <property type="nucleotide sequence ID" value="NZ_BIFQ01000001.1"/>
</dbReference>
<evidence type="ECO:0000313" key="2">
    <source>
        <dbReference type="EMBL" id="GCE07011.1"/>
    </source>
</evidence>
<dbReference type="Gene3D" id="3.30.70.100">
    <property type="match status" value="1"/>
</dbReference>
<dbReference type="PROSITE" id="PS51725">
    <property type="entry name" value="ABM"/>
    <property type="match status" value="1"/>
</dbReference>
<comment type="caution">
    <text evidence="2">The sequence shown here is derived from an EMBL/GenBank/DDBJ whole genome shotgun (WGS) entry which is preliminary data.</text>
</comment>
<dbReference type="Proteomes" id="UP000287224">
    <property type="component" value="Unassembled WGS sequence"/>
</dbReference>
<feature type="domain" description="ABM" evidence="1">
    <location>
        <begin position="2"/>
        <end position="91"/>
    </location>
</feature>
<sequence>MFIAVNKVAVPAERQQAMMQGFQHAMPGMKQFKGFLGMELWVADDNTILAISRWESKEALEEYTNNDLFKQHHGGGQGAPGQVTYYNGTVLS</sequence>
<evidence type="ECO:0000259" key="1">
    <source>
        <dbReference type="PROSITE" id="PS51725"/>
    </source>
</evidence>
<protein>
    <recommendedName>
        <fullName evidence="1">ABM domain-containing protein</fullName>
    </recommendedName>
</protein>
<dbReference type="Pfam" id="PF03992">
    <property type="entry name" value="ABM"/>
    <property type="match status" value="1"/>
</dbReference>
<keyword evidence="3" id="KW-1185">Reference proteome</keyword>
<dbReference type="AlphaFoldDB" id="A0A401ZJI2"/>
<reference evidence="3" key="1">
    <citation type="submission" date="2018-12" db="EMBL/GenBank/DDBJ databases">
        <title>Tengunoibacter tsumagoiensis gen. nov., sp. nov., Dictyobacter kobayashii sp. nov., D. alpinus sp. nov., and D. joshuensis sp. nov. and description of Dictyobacteraceae fam. nov. within the order Ktedonobacterales isolated from Tengu-no-mugimeshi.</title>
        <authorList>
            <person name="Wang C.M."/>
            <person name="Zheng Y."/>
            <person name="Sakai Y."/>
            <person name="Toyoda A."/>
            <person name="Minakuchi Y."/>
            <person name="Abe K."/>
            <person name="Yokota A."/>
            <person name="Yabe S."/>
        </authorList>
    </citation>
    <scope>NUCLEOTIDE SEQUENCE [LARGE SCALE GENOMIC DNA]</scope>
    <source>
        <strain evidence="3">S-27</strain>
    </source>
</reference>
<proteinExistence type="predicted"/>
<accession>A0A401ZJI2</accession>
<dbReference type="OrthoDB" id="384737at2"/>
<dbReference type="EMBL" id="BIFQ01000001">
    <property type="protein sequence ID" value="GCE07011.1"/>
    <property type="molecule type" value="Genomic_DNA"/>
</dbReference>
<dbReference type="InterPro" id="IPR007138">
    <property type="entry name" value="ABM_dom"/>
</dbReference>
<organism evidence="2 3">
    <name type="scientific">Dictyobacter aurantiacus</name>
    <dbReference type="NCBI Taxonomy" id="1936993"/>
    <lineage>
        <taxon>Bacteria</taxon>
        <taxon>Bacillati</taxon>
        <taxon>Chloroflexota</taxon>
        <taxon>Ktedonobacteria</taxon>
        <taxon>Ktedonobacterales</taxon>
        <taxon>Dictyobacteraceae</taxon>
        <taxon>Dictyobacter</taxon>
    </lineage>
</organism>
<dbReference type="InterPro" id="IPR011008">
    <property type="entry name" value="Dimeric_a/b-barrel"/>
</dbReference>
<evidence type="ECO:0000313" key="3">
    <source>
        <dbReference type="Proteomes" id="UP000287224"/>
    </source>
</evidence>